<reference evidence="2" key="1">
    <citation type="journal article" date="2015" name="Nat. Genet.">
        <title>The genome and transcriptome of the zoonotic hookworm Ancylostoma ceylanicum identify infection-specific gene families.</title>
        <authorList>
            <person name="Schwarz E.M."/>
            <person name="Hu Y."/>
            <person name="Antoshechkin I."/>
            <person name="Miller M.M."/>
            <person name="Sternberg P.W."/>
            <person name="Aroian R.V."/>
        </authorList>
    </citation>
    <scope>NUCLEOTIDE SEQUENCE</scope>
    <source>
        <strain evidence="2">HY135</strain>
    </source>
</reference>
<dbReference type="Proteomes" id="UP000024635">
    <property type="component" value="Unassembled WGS sequence"/>
</dbReference>
<proteinExistence type="predicted"/>
<comment type="caution">
    <text evidence="1">The sequence shown here is derived from an EMBL/GenBank/DDBJ whole genome shotgun (WGS) entry which is preliminary data.</text>
</comment>
<dbReference type="AlphaFoldDB" id="A0A016T9Q6"/>
<gene>
    <name evidence="1" type="primary">Acey_s0123.g1158</name>
    <name evidence="1" type="ORF">Y032_0123g1158</name>
</gene>
<keyword evidence="2" id="KW-1185">Reference proteome</keyword>
<accession>A0A016T9Q6</accession>
<evidence type="ECO:0000313" key="1">
    <source>
        <dbReference type="EMBL" id="EYB99354.1"/>
    </source>
</evidence>
<name>A0A016T9Q6_9BILA</name>
<protein>
    <submittedName>
        <fullName evidence="1">Uncharacterized protein</fullName>
    </submittedName>
</protein>
<evidence type="ECO:0000313" key="2">
    <source>
        <dbReference type="Proteomes" id="UP000024635"/>
    </source>
</evidence>
<dbReference type="EMBL" id="JARK01001459">
    <property type="protein sequence ID" value="EYB99354.1"/>
    <property type="molecule type" value="Genomic_DNA"/>
</dbReference>
<sequence length="146" mass="16528">MMRWKLWLERIGATVCLYMQQGLAFVTLYYSGLQGNTTRKQGGKSTCHSLHWPNPALLDRNFSQVLVHFLVKKIFHFQHDVGNALRQVIATCFSVFQAVSATMLPVKWRGCAGNIGAYLGCSYPISLEKHYPELSHSKSDISYLTT</sequence>
<organism evidence="1 2">
    <name type="scientific">Ancylostoma ceylanicum</name>
    <dbReference type="NCBI Taxonomy" id="53326"/>
    <lineage>
        <taxon>Eukaryota</taxon>
        <taxon>Metazoa</taxon>
        <taxon>Ecdysozoa</taxon>
        <taxon>Nematoda</taxon>
        <taxon>Chromadorea</taxon>
        <taxon>Rhabditida</taxon>
        <taxon>Rhabditina</taxon>
        <taxon>Rhabditomorpha</taxon>
        <taxon>Strongyloidea</taxon>
        <taxon>Ancylostomatidae</taxon>
        <taxon>Ancylostomatinae</taxon>
        <taxon>Ancylostoma</taxon>
    </lineage>
</organism>